<dbReference type="AlphaFoldDB" id="A0A816J3U6"/>
<protein>
    <submittedName>
        <fullName evidence="1">(rape) hypothetical protein</fullName>
    </submittedName>
</protein>
<dbReference type="EMBL" id="HG994373">
    <property type="protein sequence ID" value="CAF1754756.1"/>
    <property type="molecule type" value="Genomic_DNA"/>
</dbReference>
<proteinExistence type="predicted"/>
<name>A0A816J3U6_BRANA</name>
<organism evidence="1">
    <name type="scientific">Brassica napus</name>
    <name type="common">Rape</name>
    <dbReference type="NCBI Taxonomy" id="3708"/>
    <lineage>
        <taxon>Eukaryota</taxon>
        <taxon>Viridiplantae</taxon>
        <taxon>Streptophyta</taxon>
        <taxon>Embryophyta</taxon>
        <taxon>Tracheophyta</taxon>
        <taxon>Spermatophyta</taxon>
        <taxon>Magnoliopsida</taxon>
        <taxon>eudicotyledons</taxon>
        <taxon>Gunneridae</taxon>
        <taxon>Pentapetalae</taxon>
        <taxon>rosids</taxon>
        <taxon>malvids</taxon>
        <taxon>Brassicales</taxon>
        <taxon>Brassicaceae</taxon>
        <taxon>Brassiceae</taxon>
        <taxon>Brassica</taxon>
    </lineage>
</organism>
<evidence type="ECO:0000313" key="1">
    <source>
        <dbReference type="EMBL" id="CAF1754756.1"/>
    </source>
</evidence>
<feature type="non-terminal residue" evidence="1">
    <location>
        <position position="100"/>
    </location>
</feature>
<reference evidence="1" key="1">
    <citation type="submission" date="2021-01" db="EMBL/GenBank/DDBJ databases">
        <authorList>
            <consortium name="Genoscope - CEA"/>
            <person name="William W."/>
        </authorList>
    </citation>
    <scope>NUCLEOTIDE SEQUENCE</scope>
</reference>
<accession>A0A816J3U6</accession>
<gene>
    <name evidence="1" type="ORF">DARMORV10_C09P41700.1</name>
</gene>
<dbReference type="Proteomes" id="UP001295469">
    <property type="component" value="Chromosome C09"/>
</dbReference>
<sequence>MFEETLQVGYDVCEPSKSCGDFVDEGTKRTCGSDKPETAKRPKCGNQSFHLSSQKLQGSLLFKSLFCSLIVDLCFPFSLHLYEFCFLANSLTTLITRLKM</sequence>